<gene>
    <name evidence="1" type="ORF">DBT_1280</name>
</gene>
<dbReference type="STRING" id="1156395.DBT_1280"/>
<dbReference type="RefSeq" id="WP_244155323.1">
    <property type="nucleotide sequence ID" value="NZ_MAGO01000006.1"/>
</dbReference>
<name>A0A1B9F5H2_9BACT</name>
<evidence type="ECO:0000313" key="2">
    <source>
        <dbReference type="Proteomes" id="UP000093080"/>
    </source>
</evidence>
<accession>A0A1B9F5H2</accession>
<dbReference type="Proteomes" id="UP000093080">
    <property type="component" value="Unassembled WGS sequence"/>
</dbReference>
<protein>
    <submittedName>
        <fullName evidence="1">Uncharacterized protein</fullName>
    </submittedName>
</protein>
<sequence length="128" mass="14670">MAIKVKVLKEVPGLYKIILLYQFRRTPGVYFDLVPRSAFKEISAIDRVIHEAGAMSPGPVGDVESPWYMHPNQDDNLVVLYGTRHVELYTKKHGKIEYFKVSPNEIWHQSQLIYDGPALLSWPRGCLS</sequence>
<dbReference type="EMBL" id="MAGO01000006">
    <property type="protein sequence ID" value="OCC15160.1"/>
    <property type="molecule type" value="Genomic_DNA"/>
</dbReference>
<organism evidence="1 2">
    <name type="scientific">Dissulfuribacter thermophilus</name>
    <dbReference type="NCBI Taxonomy" id="1156395"/>
    <lineage>
        <taxon>Bacteria</taxon>
        <taxon>Pseudomonadati</taxon>
        <taxon>Thermodesulfobacteriota</taxon>
        <taxon>Dissulfuribacteria</taxon>
        <taxon>Dissulfuribacterales</taxon>
        <taxon>Dissulfuribacteraceae</taxon>
        <taxon>Dissulfuribacter</taxon>
    </lineage>
</organism>
<proteinExistence type="predicted"/>
<comment type="caution">
    <text evidence="1">The sequence shown here is derived from an EMBL/GenBank/DDBJ whole genome shotgun (WGS) entry which is preliminary data.</text>
</comment>
<dbReference type="AlphaFoldDB" id="A0A1B9F5H2"/>
<keyword evidence="2" id="KW-1185">Reference proteome</keyword>
<reference evidence="1 2" key="1">
    <citation type="submission" date="2016-06" db="EMBL/GenBank/DDBJ databases">
        <title>Respiratory ammonification of nitrate coupled to the oxidation of elemental sulfur in deep-sea autotrophic thermophilic bacteria.</title>
        <authorList>
            <person name="Slobodkina G.B."/>
            <person name="Mardanov A.V."/>
            <person name="Ravin N.V."/>
            <person name="Frolova A.A."/>
            <person name="Viryasiv M.B."/>
            <person name="Chernyh N.A."/>
            <person name="Bonch-Osmolovskaya E.A."/>
            <person name="Slobodkin A.I."/>
        </authorList>
    </citation>
    <scope>NUCLEOTIDE SEQUENCE [LARGE SCALE GENOMIC DNA]</scope>
    <source>
        <strain evidence="1 2">S69</strain>
    </source>
</reference>
<evidence type="ECO:0000313" key="1">
    <source>
        <dbReference type="EMBL" id="OCC15160.1"/>
    </source>
</evidence>